<dbReference type="PANTHER" id="PTHR10881">
    <property type="entry name" value="GOLGIN SUBFAMILY A MEMBER-RELATED"/>
    <property type="match status" value="1"/>
</dbReference>
<dbReference type="InterPro" id="IPR024858">
    <property type="entry name" value="GOLGA"/>
</dbReference>
<keyword evidence="5" id="KW-1185">Reference proteome</keyword>
<proteinExistence type="predicted"/>
<dbReference type="Pfam" id="PF15070">
    <property type="entry name" value="GOLGA2L5"/>
    <property type="match status" value="1"/>
</dbReference>
<dbReference type="Proteomes" id="UP000267606">
    <property type="component" value="Unassembled WGS sequence"/>
</dbReference>
<feature type="domain" description="Golgin subfamily A conserved" evidence="3">
    <location>
        <begin position="96"/>
        <end position="300"/>
    </location>
</feature>
<dbReference type="GO" id="GO:0005801">
    <property type="term" value="C:cis-Golgi network"/>
    <property type="evidence" value="ECO:0007669"/>
    <property type="project" value="TreeGrafter"/>
</dbReference>
<evidence type="ECO:0000313" key="6">
    <source>
        <dbReference type="WBParaSite" id="OFLC_0000539401-mRNA-1"/>
    </source>
</evidence>
<dbReference type="EMBL" id="UZAJ01004612">
    <property type="protein sequence ID" value="VDO42998.1"/>
    <property type="molecule type" value="Genomic_DNA"/>
</dbReference>
<evidence type="ECO:0000259" key="3">
    <source>
        <dbReference type="Pfam" id="PF15070"/>
    </source>
</evidence>
<dbReference type="STRING" id="387005.A0A183HD33"/>
<evidence type="ECO:0000313" key="5">
    <source>
        <dbReference type="Proteomes" id="UP000267606"/>
    </source>
</evidence>
<dbReference type="AlphaFoldDB" id="A0A183HD33"/>
<reference evidence="4 5" key="2">
    <citation type="submission" date="2018-11" db="EMBL/GenBank/DDBJ databases">
        <authorList>
            <consortium name="Pathogen Informatics"/>
        </authorList>
    </citation>
    <scope>NUCLEOTIDE SEQUENCE [LARGE SCALE GENOMIC DNA]</scope>
</reference>
<dbReference type="PANTHER" id="PTHR10881:SF46">
    <property type="entry name" value="GOLGIN SUBFAMILY A MEMBER 2"/>
    <property type="match status" value="1"/>
</dbReference>
<dbReference type="GO" id="GO:0032580">
    <property type="term" value="C:Golgi cisterna membrane"/>
    <property type="evidence" value="ECO:0007669"/>
    <property type="project" value="TreeGrafter"/>
</dbReference>
<keyword evidence="1 2" id="KW-0175">Coiled coil</keyword>
<dbReference type="GO" id="GO:0007030">
    <property type="term" value="P:Golgi organization"/>
    <property type="evidence" value="ECO:0007669"/>
    <property type="project" value="TreeGrafter"/>
</dbReference>
<evidence type="ECO:0000313" key="4">
    <source>
        <dbReference type="EMBL" id="VDO42998.1"/>
    </source>
</evidence>
<sequence length="344" mass="39582">MIVVERLKICMRKAEAAQAELDEARKQLRMKDIYLRQLGAYTSADTPLENDSHNFSDETERLKSELIRAVDETEKWKKEAQLARERYELYGTQLNQNIVQMSAKLEEMSNEKLVLESKVQALESEIKMLQTIDRPNLLNDDNTYAKNSIELQKVQNELIEVTNDHQKAKQLIKELNTMLANKEQEVLALSSALNDEKSKLMEKNAELVVAEESLARARSIAEEQKKHTEEALSLSEQLQNEKATVSRAITQNRELKEQLIELQDKLVAVTQESMERENGRLSALHQISQLRNELNRISGQSFDGKNVDSLTAPIMPNGDVYEQQQNTQYVDSRDRDEVIMEYSL</sequence>
<reference evidence="6" key="1">
    <citation type="submission" date="2016-06" db="UniProtKB">
        <authorList>
            <consortium name="WormBaseParasite"/>
        </authorList>
    </citation>
    <scope>IDENTIFICATION</scope>
</reference>
<evidence type="ECO:0000256" key="2">
    <source>
        <dbReference type="SAM" id="Coils"/>
    </source>
</evidence>
<accession>A0A183HD33</accession>
<dbReference type="InterPro" id="IPR043976">
    <property type="entry name" value="GOLGA_cons_dom"/>
</dbReference>
<name>A0A183HD33_9BILA</name>
<feature type="coiled-coil region" evidence="2">
    <location>
        <begin position="91"/>
        <end position="272"/>
    </location>
</feature>
<dbReference type="WBParaSite" id="OFLC_0000539401-mRNA-1">
    <property type="protein sequence ID" value="OFLC_0000539401-mRNA-1"/>
    <property type="gene ID" value="OFLC_0000539401"/>
</dbReference>
<gene>
    <name evidence="4" type="ORF">OFLC_LOCUS5396</name>
</gene>
<organism evidence="6">
    <name type="scientific">Onchocerca flexuosa</name>
    <dbReference type="NCBI Taxonomy" id="387005"/>
    <lineage>
        <taxon>Eukaryota</taxon>
        <taxon>Metazoa</taxon>
        <taxon>Ecdysozoa</taxon>
        <taxon>Nematoda</taxon>
        <taxon>Chromadorea</taxon>
        <taxon>Rhabditida</taxon>
        <taxon>Spirurina</taxon>
        <taxon>Spiruromorpha</taxon>
        <taxon>Filarioidea</taxon>
        <taxon>Onchocercidae</taxon>
        <taxon>Onchocerca</taxon>
    </lineage>
</organism>
<dbReference type="GO" id="GO:0000137">
    <property type="term" value="C:Golgi cis cisterna"/>
    <property type="evidence" value="ECO:0007669"/>
    <property type="project" value="TreeGrafter"/>
</dbReference>
<protein>
    <submittedName>
        <fullName evidence="6">GOLGA2L5 domain-containing protein</fullName>
    </submittedName>
</protein>
<evidence type="ECO:0000256" key="1">
    <source>
        <dbReference type="ARBA" id="ARBA00023054"/>
    </source>
</evidence>